<dbReference type="InterPro" id="IPR041414">
    <property type="entry name" value="Raco-like_middle"/>
</dbReference>
<dbReference type="InterPro" id="IPR043129">
    <property type="entry name" value="ATPase_NBD"/>
</dbReference>
<dbReference type="EMBL" id="FQZM01000067">
    <property type="protein sequence ID" value="SHJ81477.1"/>
    <property type="molecule type" value="Genomic_DNA"/>
</dbReference>
<evidence type="ECO:0000259" key="1">
    <source>
        <dbReference type="PROSITE" id="PS51085"/>
    </source>
</evidence>
<dbReference type="InterPro" id="IPR027980">
    <property type="entry name" value="RACo_C"/>
</dbReference>
<keyword evidence="3" id="KW-1185">Reference proteome</keyword>
<dbReference type="PROSITE" id="PS51085">
    <property type="entry name" value="2FE2S_FER_2"/>
    <property type="match status" value="1"/>
</dbReference>
<evidence type="ECO:0000313" key="2">
    <source>
        <dbReference type="EMBL" id="SHJ81477.1"/>
    </source>
</evidence>
<dbReference type="Pfam" id="PF17651">
    <property type="entry name" value="Raco_middle"/>
    <property type="match status" value="1"/>
</dbReference>
<organism evidence="2 3">
    <name type="scientific">Desulfofundulus thermosubterraneus DSM 16057</name>
    <dbReference type="NCBI Taxonomy" id="1121432"/>
    <lineage>
        <taxon>Bacteria</taxon>
        <taxon>Bacillati</taxon>
        <taxon>Bacillota</taxon>
        <taxon>Clostridia</taxon>
        <taxon>Eubacteriales</taxon>
        <taxon>Peptococcaceae</taxon>
        <taxon>Desulfofundulus</taxon>
    </lineage>
</organism>
<dbReference type="GO" id="GO:0051536">
    <property type="term" value="F:iron-sulfur cluster binding"/>
    <property type="evidence" value="ECO:0007669"/>
    <property type="project" value="InterPro"/>
</dbReference>
<dbReference type="RefSeq" id="WP_072871434.1">
    <property type="nucleotide sequence ID" value="NZ_FQZM01000067.1"/>
</dbReference>
<protein>
    <submittedName>
        <fullName evidence="2">Uncharacterized 2Fe-2 and 4Fe-4S clusters-containing protein, contains DUF4445 domain</fullName>
    </submittedName>
</protein>
<dbReference type="Gene3D" id="3.30.420.480">
    <property type="entry name" value="Domain of unknown function (DUF4445)"/>
    <property type="match status" value="1"/>
</dbReference>
<dbReference type="SUPFAM" id="SSF53067">
    <property type="entry name" value="Actin-like ATPase domain"/>
    <property type="match status" value="1"/>
</dbReference>
<name>A0A1M6MDG4_9FIRM</name>
<dbReference type="InterPro" id="IPR001041">
    <property type="entry name" value="2Fe-2S_ferredoxin-type"/>
</dbReference>
<dbReference type="AlphaFoldDB" id="A0A1M6MDG4"/>
<dbReference type="Pfam" id="PF14574">
    <property type="entry name" value="RACo_C_ter"/>
    <property type="match status" value="1"/>
</dbReference>
<dbReference type="CDD" id="cd00207">
    <property type="entry name" value="fer2"/>
    <property type="match status" value="1"/>
</dbReference>
<dbReference type="STRING" id="1121432.SAMN02745219_03404"/>
<dbReference type="InterPro" id="IPR012675">
    <property type="entry name" value="Beta-grasp_dom_sf"/>
</dbReference>
<dbReference type="PANTHER" id="PTHR42895:SF2">
    <property type="entry name" value="IRON-SULFUR CLUSTER PROTEIN"/>
    <property type="match status" value="1"/>
</dbReference>
<proteinExistence type="predicted"/>
<dbReference type="Gene3D" id="3.10.20.30">
    <property type="match status" value="1"/>
</dbReference>
<gene>
    <name evidence="2" type="ORF">SAMN02745219_03404</name>
</gene>
<evidence type="ECO:0000313" key="3">
    <source>
        <dbReference type="Proteomes" id="UP000184529"/>
    </source>
</evidence>
<dbReference type="InterPro" id="IPR052911">
    <property type="entry name" value="Corrinoid_activation_enz"/>
</dbReference>
<dbReference type="InterPro" id="IPR042259">
    <property type="entry name" value="Raco-like_middle_sf"/>
</dbReference>
<dbReference type="Proteomes" id="UP000184529">
    <property type="component" value="Unassembled WGS sequence"/>
</dbReference>
<dbReference type="PANTHER" id="PTHR42895">
    <property type="entry name" value="IRON-SULFUR CLUSTER-BINDING PROTEIN-RELATED"/>
    <property type="match status" value="1"/>
</dbReference>
<accession>A0A1M6MDG4</accession>
<dbReference type="SUPFAM" id="SSF54292">
    <property type="entry name" value="2Fe-2S ferredoxin-like"/>
    <property type="match status" value="1"/>
</dbReference>
<dbReference type="Pfam" id="PF00111">
    <property type="entry name" value="Fer2"/>
    <property type="match status" value="1"/>
</dbReference>
<dbReference type="InterPro" id="IPR036010">
    <property type="entry name" value="2Fe-2S_ferredoxin-like_sf"/>
</dbReference>
<sequence>MGVIIEFEPIGLRVEAEAGQTVIQAARGMFTPESGGISAPCGGKGLCGRCRVRLVEGEFSPPNEVELRLLGKKGLEEGYRLACQAVIIGPAKVEIPSEALTGRQKLQLDGTDAAVVPEPAIKRYNIPLKTTSVDYPYSTWQQVEVFLAQNYGLSGLRIDPGLIDRVEALAGDDPVTVSIRGREITNAFMTGMRKPVGLAVDLGTTKIAGFLVDLETGMTLAAEGILNPQIAYGEDVISRLAYALEGEEQYSRVVQVLREGLDRLLHTLCNAAGVVPEDVEEAVIVGNTAMHHLLLKLPVSQLARSPYVPSLTLPVEIKARNLGLGMAFGAVAYLVPAVAGFVGGDHVAMILSSRIHEAHGVTLGLDIGTNTEIVLARNGEMISCSCASGPAFEGAHIQQGMRAIDGAISRVEVADGGRKLHYETIGGSRPVGICGSGILDAVAGLYRAGVINYNGRLDANHPRVRFNGERKVAEYVLVPLEESGVDRDIVITQKDISEIQLAKAAITAGTKVLLEKAGLKEEDIERVIVAGAFGTHLRLESAIAIGMLPELPLERFQQVGNAAGAGARMILLSETERRRAEEIARNIKYIELAATPEFSDNFLEQVRFPG</sequence>
<dbReference type="OrthoDB" id="9810588at2"/>
<reference evidence="3" key="1">
    <citation type="submission" date="2016-11" db="EMBL/GenBank/DDBJ databases">
        <authorList>
            <person name="Varghese N."/>
            <person name="Submissions S."/>
        </authorList>
    </citation>
    <scope>NUCLEOTIDE SEQUENCE [LARGE SCALE GENOMIC DNA]</scope>
    <source>
        <strain evidence="3">DSM 16057</strain>
    </source>
</reference>
<feature type="domain" description="2Fe-2S ferredoxin-type" evidence="1">
    <location>
        <begin position="1"/>
        <end position="99"/>
    </location>
</feature>